<dbReference type="InterPro" id="IPR036198">
    <property type="entry name" value="Ecotin_sf"/>
</dbReference>
<proteinExistence type="inferred from homology"/>
<protein>
    <submittedName>
        <fullName evidence="2">Ecotin</fullName>
    </submittedName>
</protein>
<dbReference type="OrthoDB" id="997196at2"/>
<dbReference type="STRING" id="360107.CHAB381_0963"/>
<dbReference type="HOGENOM" id="CLU_111565_0_1_7"/>
<dbReference type="PANTHER" id="PTHR35890">
    <property type="match status" value="1"/>
</dbReference>
<dbReference type="Gene3D" id="2.60.40.550">
    <property type="entry name" value="Ecotin"/>
    <property type="match status" value="1"/>
</dbReference>
<dbReference type="PANTHER" id="PTHR35890:SF3">
    <property type="entry name" value="ECOTIN"/>
    <property type="match status" value="1"/>
</dbReference>
<gene>
    <name evidence="2" type="ordered locus">CHAB381_0963</name>
</gene>
<dbReference type="RefSeq" id="WP_012108817.1">
    <property type="nucleotide sequence ID" value="NC_009714.1"/>
</dbReference>
<organism evidence="2 3">
    <name type="scientific">Campylobacter hominis (strain ATCC BAA-381 / DSM 21671 / CCUG 45161 / LMG 19568 / NCTC 13146 / CH001A)</name>
    <dbReference type="NCBI Taxonomy" id="360107"/>
    <lineage>
        <taxon>Bacteria</taxon>
        <taxon>Pseudomonadati</taxon>
        <taxon>Campylobacterota</taxon>
        <taxon>Epsilonproteobacteria</taxon>
        <taxon>Campylobacterales</taxon>
        <taxon>Campylobacteraceae</taxon>
        <taxon>Campylobacter</taxon>
    </lineage>
</organism>
<evidence type="ECO:0000256" key="1">
    <source>
        <dbReference type="ARBA" id="ARBA00010558"/>
    </source>
</evidence>
<reference evidence="3" key="1">
    <citation type="submission" date="2007-07" db="EMBL/GenBank/DDBJ databases">
        <title>Complete genome sequence of Campylobacter hominis ATCC BAA-381, a commensal isolated from the human gastrointestinal tract.</title>
        <authorList>
            <person name="Fouts D.E."/>
            <person name="Mongodin E.F."/>
            <person name="Puiu D."/>
            <person name="Sebastian Y."/>
            <person name="Miller W.G."/>
            <person name="Mandrell R.E."/>
            <person name="Nelson K.E."/>
        </authorList>
    </citation>
    <scope>NUCLEOTIDE SEQUENCE [LARGE SCALE GENOMIC DNA]</scope>
    <source>
        <strain evidence="3">ATCC BAA-381 / DSM 21671 / CCUG 45161 / LMG 19568 / NCTC 13146 / CH001A</strain>
    </source>
</reference>
<comment type="similarity">
    <text evidence="1">Belongs to the protease inhibitor I11 (ecotin) family.</text>
</comment>
<dbReference type="eggNOG" id="COG4574">
    <property type="taxonomic scope" value="Bacteria"/>
</dbReference>
<dbReference type="GO" id="GO:0004867">
    <property type="term" value="F:serine-type endopeptidase inhibitor activity"/>
    <property type="evidence" value="ECO:0007669"/>
    <property type="project" value="InterPro"/>
</dbReference>
<accession>A7I1Y3</accession>
<evidence type="ECO:0000313" key="2">
    <source>
        <dbReference type="EMBL" id="ABS51247.1"/>
    </source>
</evidence>
<keyword evidence="3" id="KW-1185">Reference proteome</keyword>
<dbReference type="EMBL" id="CP000776">
    <property type="protein sequence ID" value="ABS51247.1"/>
    <property type="molecule type" value="Genomic_DNA"/>
</dbReference>
<dbReference type="KEGG" id="cha:CHAB381_0963"/>
<dbReference type="AlphaFoldDB" id="A7I1Y3"/>
<name>A7I1Y3_CAMHC</name>
<dbReference type="Pfam" id="PF03974">
    <property type="entry name" value="Ecotin"/>
    <property type="match status" value="1"/>
</dbReference>
<dbReference type="SUPFAM" id="SSF49772">
    <property type="entry name" value="Ecotin, trypsin inhibitor"/>
    <property type="match status" value="1"/>
</dbReference>
<dbReference type="InterPro" id="IPR005658">
    <property type="entry name" value="Prot_inh_ecotin"/>
</dbReference>
<sequence length="151" mass="17587">MRFFLIFILAVSFSFAFDFSIFPKAKNGEIMQILELAPLENEDEKLVKIEFGKNLELDCNSYFFTDGNLTNQNLKGFGYEYYKFKAKGLLAGTLMYCGDGVKKEKFVKFEPEIYKKYSSKLPFVFYTPKDVKVKYSIFSLEKSEILDKKAK</sequence>
<dbReference type="MEROPS" id="I11.001"/>
<evidence type="ECO:0000313" key="3">
    <source>
        <dbReference type="Proteomes" id="UP000002407"/>
    </source>
</evidence>
<dbReference type="Proteomes" id="UP000002407">
    <property type="component" value="Chromosome"/>
</dbReference>